<dbReference type="Proteomes" id="UP001224997">
    <property type="component" value="Unassembled WGS sequence"/>
</dbReference>
<dbReference type="SUPFAM" id="SSF46785">
    <property type="entry name" value="Winged helix' DNA-binding domain"/>
    <property type="match status" value="1"/>
</dbReference>
<dbReference type="PANTHER" id="PTHR33164:SF104">
    <property type="entry name" value="TRANSCRIPTIONAL REGULATORY PROTEIN"/>
    <property type="match status" value="1"/>
</dbReference>
<dbReference type="InterPro" id="IPR000835">
    <property type="entry name" value="HTH_MarR-typ"/>
</dbReference>
<dbReference type="PROSITE" id="PS50995">
    <property type="entry name" value="HTH_MARR_2"/>
    <property type="match status" value="1"/>
</dbReference>
<protein>
    <submittedName>
        <fullName evidence="2">MarR family transcriptional regulator</fullName>
    </submittedName>
</protein>
<reference evidence="2 3" key="1">
    <citation type="submission" date="2023-08" db="EMBL/GenBank/DDBJ databases">
        <authorList>
            <person name="Park J.-S."/>
        </authorList>
    </citation>
    <scope>NUCLEOTIDE SEQUENCE [LARGE SCALE GENOMIC DNA]</scope>
    <source>
        <strain evidence="2 3">2205BS29-5</strain>
    </source>
</reference>
<dbReference type="PRINTS" id="PR00598">
    <property type="entry name" value="HTHMARR"/>
</dbReference>
<comment type="caution">
    <text evidence="2">The sequence shown here is derived from an EMBL/GenBank/DDBJ whole genome shotgun (WGS) entry which is preliminary data.</text>
</comment>
<evidence type="ECO:0000259" key="1">
    <source>
        <dbReference type="PROSITE" id="PS50995"/>
    </source>
</evidence>
<dbReference type="Pfam" id="PF12802">
    <property type="entry name" value="MarR_2"/>
    <property type="match status" value="1"/>
</dbReference>
<dbReference type="PANTHER" id="PTHR33164">
    <property type="entry name" value="TRANSCRIPTIONAL REGULATOR, MARR FAMILY"/>
    <property type="match status" value="1"/>
</dbReference>
<evidence type="ECO:0000313" key="2">
    <source>
        <dbReference type="EMBL" id="MDP5308636.1"/>
    </source>
</evidence>
<dbReference type="RefSeq" id="WP_305964476.1">
    <property type="nucleotide sequence ID" value="NZ_JAVAMQ010000020.1"/>
</dbReference>
<accession>A0ABT9JFS6</accession>
<dbReference type="InterPro" id="IPR036388">
    <property type="entry name" value="WH-like_DNA-bd_sf"/>
</dbReference>
<gene>
    <name evidence="2" type="ORF">Q5Y72_16260</name>
</gene>
<keyword evidence="3" id="KW-1185">Reference proteome</keyword>
<feature type="domain" description="HTH marR-type" evidence="1">
    <location>
        <begin position="20"/>
        <end position="141"/>
    </location>
</feature>
<name>A0ABT9JFS6_9RHOB</name>
<organism evidence="2 3">
    <name type="scientific">Paracoccus spongiarum</name>
    <dbReference type="NCBI Taxonomy" id="3064387"/>
    <lineage>
        <taxon>Bacteria</taxon>
        <taxon>Pseudomonadati</taxon>
        <taxon>Pseudomonadota</taxon>
        <taxon>Alphaproteobacteria</taxon>
        <taxon>Rhodobacterales</taxon>
        <taxon>Paracoccaceae</taxon>
        <taxon>Paracoccus</taxon>
    </lineage>
</organism>
<dbReference type="SMART" id="SM00347">
    <property type="entry name" value="HTH_MARR"/>
    <property type="match status" value="1"/>
</dbReference>
<sequence>MTDSIEEIVERMRRNWPDVSADQTREVMSLTRRTRLLQEAAQTALKAFSLTRSEFELLAALRSHDPPHILTPTDLYDAILMSSGGLTKLLKGMEARGLVSRPAGEGDGRSKPIQLTHAGCDLVEKAMSAVQKAEALLLAKR</sequence>
<evidence type="ECO:0000313" key="3">
    <source>
        <dbReference type="Proteomes" id="UP001224997"/>
    </source>
</evidence>
<dbReference type="InterPro" id="IPR036390">
    <property type="entry name" value="WH_DNA-bd_sf"/>
</dbReference>
<dbReference type="EMBL" id="JAVAMQ010000020">
    <property type="protein sequence ID" value="MDP5308636.1"/>
    <property type="molecule type" value="Genomic_DNA"/>
</dbReference>
<proteinExistence type="predicted"/>
<dbReference type="Gene3D" id="1.10.10.10">
    <property type="entry name" value="Winged helix-like DNA-binding domain superfamily/Winged helix DNA-binding domain"/>
    <property type="match status" value="1"/>
</dbReference>
<dbReference type="InterPro" id="IPR039422">
    <property type="entry name" value="MarR/SlyA-like"/>
</dbReference>